<dbReference type="OrthoDB" id="185373at2759"/>
<evidence type="ECO:0008006" key="5">
    <source>
        <dbReference type="Google" id="ProtNLM"/>
    </source>
</evidence>
<dbReference type="Proteomes" id="UP000188268">
    <property type="component" value="Unassembled WGS sequence"/>
</dbReference>
<feature type="repeat" description="PPR" evidence="2">
    <location>
        <begin position="239"/>
        <end position="273"/>
    </location>
</feature>
<dbReference type="Gramene" id="OMO64031">
    <property type="protein sequence ID" value="OMO64031"/>
    <property type="gene ID" value="CCACVL1_22093"/>
</dbReference>
<gene>
    <name evidence="3" type="ORF">CCACVL1_22093</name>
</gene>
<protein>
    <recommendedName>
        <fullName evidence="5">Pentatricopeptide repeat-containing protein</fullName>
    </recommendedName>
</protein>
<reference evidence="3 4" key="1">
    <citation type="submission" date="2013-09" db="EMBL/GenBank/DDBJ databases">
        <title>Corchorus capsularis genome sequencing.</title>
        <authorList>
            <person name="Alam M."/>
            <person name="Haque M.S."/>
            <person name="Islam M.S."/>
            <person name="Emdad E.M."/>
            <person name="Islam M.M."/>
            <person name="Ahmed B."/>
            <person name="Halim A."/>
            <person name="Hossen Q.M.M."/>
            <person name="Hossain M.Z."/>
            <person name="Ahmed R."/>
            <person name="Khan M.M."/>
            <person name="Islam R."/>
            <person name="Rashid M.M."/>
            <person name="Khan S.A."/>
            <person name="Rahman M.S."/>
            <person name="Alam M."/>
        </authorList>
    </citation>
    <scope>NUCLEOTIDE SEQUENCE [LARGE SCALE GENOMIC DNA]</scope>
    <source>
        <strain evidence="4">cv. CVL-1</strain>
        <tissue evidence="3">Whole seedling</tissue>
    </source>
</reference>
<dbReference type="GO" id="GO:0003723">
    <property type="term" value="F:RNA binding"/>
    <property type="evidence" value="ECO:0007669"/>
    <property type="project" value="InterPro"/>
</dbReference>
<dbReference type="NCBIfam" id="TIGR00756">
    <property type="entry name" value="PPR"/>
    <property type="match status" value="2"/>
</dbReference>
<dbReference type="Pfam" id="PF01535">
    <property type="entry name" value="PPR"/>
    <property type="match status" value="4"/>
</dbReference>
<dbReference type="Gene3D" id="1.25.40.10">
    <property type="entry name" value="Tetratricopeptide repeat domain"/>
    <property type="match status" value="3"/>
</dbReference>
<comment type="caution">
    <text evidence="3">The sequence shown here is derived from an EMBL/GenBank/DDBJ whole genome shotgun (WGS) entry which is preliminary data.</text>
</comment>
<dbReference type="InterPro" id="IPR046960">
    <property type="entry name" value="PPR_At4g14850-like_plant"/>
</dbReference>
<dbReference type="PROSITE" id="PS51375">
    <property type="entry name" value="PPR"/>
    <property type="match status" value="2"/>
</dbReference>
<proteinExistence type="predicted"/>
<dbReference type="Pfam" id="PF13041">
    <property type="entry name" value="PPR_2"/>
    <property type="match status" value="1"/>
</dbReference>
<keyword evidence="4" id="KW-1185">Reference proteome</keyword>
<evidence type="ECO:0000313" key="3">
    <source>
        <dbReference type="EMBL" id="OMO64031.1"/>
    </source>
</evidence>
<evidence type="ECO:0000256" key="1">
    <source>
        <dbReference type="ARBA" id="ARBA00022737"/>
    </source>
</evidence>
<name>A0A1R3H161_COCAP</name>
<evidence type="ECO:0000256" key="2">
    <source>
        <dbReference type="PROSITE-ProRule" id="PRU00708"/>
    </source>
</evidence>
<evidence type="ECO:0000313" key="4">
    <source>
        <dbReference type="Proteomes" id="UP000188268"/>
    </source>
</evidence>
<dbReference type="AlphaFoldDB" id="A0A1R3H161"/>
<dbReference type="OMA" id="LYRRFLW"/>
<dbReference type="PANTHER" id="PTHR47926:SF433">
    <property type="entry name" value="PENTATRICOPEPTIDE REPEAT-CONTAINING PROTEIN"/>
    <property type="match status" value="1"/>
</dbReference>
<dbReference type="InterPro" id="IPR002885">
    <property type="entry name" value="PPR_rpt"/>
</dbReference>
<feature type="repeat" description="PPR" evidence="2">
    <location>
        <begin position="208"/>
        <end position="238"/>
    </location>
</feature>
<accession>A0A1R3H161</accession>
<keyword evidence="1" id="KW-0677">Repeat</keyword>
<dbReference type="InterPro" id="IPR011990">
    <property type="entry name" value="TPR-like_helical_dom_sf"/>
</dbReference>
<sequence length="353" mass="39980">MKSLQKANGNPKCASAKQLPAAMRIWRRTQLFPLKVSRHFTILSTTNFGNEMNNCLLNNSLNEAQKLFDQDPNARKSFVRNAMTNNQLRNDRTQDAHEMFDKMTLKGADSWNTLLLQLNKSQDPEGVYKCFLEMGRTGLTPNEYTISILVSAVSHTEFKSLVPQIHAIVVCLGLNLSMIVGPALMKCYAHVGDVEGMARVFDEILVKDVACWNALVSAYMEVGCLKQARKVFDKMPQRDIVSWTSLINGYIRNKWVNKARSMFNKMSERNVVAWTVMISGDSALLEEGERHFNSMDQKYAIQARSEHYACMVEIYGKAGQLDKVQKLIRAMPFEPDVVVCGAFFRAFGQVQLN</sequence>
<dbReference type="GO" id="GO:0009451">
    <property type="term" value="P:RNA modification"/>
    <property type="evidence" value="ECO:0007669"/>
    <property type="project" value="InterPro"/>
</dbReference>
<dbReference type="PANTHER" id="PTHR47926">
    <property type="entry name" value="PENTATRICOPEPTIDE REPEAT-CONTAINING PROTEIN"/>
    <property type="match status" value="1"/>
</dbReference>
<organism evidence="3 4">
    <name type="scientific">Corchorus capsularis</name>
    <name type="common">Jute</name>
    <dbReference type="NCBI Taxonomy" id="210143"/>
    <lineage>
        <taxon>Eukaryota</taxon>
        <taxon>Viridiplantae</taxon>
        <taxon>Streptophyta</taxon>
        <taxon>Embryophyta</taxon>
        <taxon>Tracheophyta</taxon>
        <taxon>Spermatophyta</taxon>
        <taxon>Magnoliopsida</taxon>
        <taxon>eudicotyledons</taxon>
        <taxon>Gunneridae</taxon>
        <taxon>Pentapetalae</taxon>
        <taxon>rosids</taxon>
        <taxon>malvids</taxon>
        <taxon>Malvales</taxon>
        <taxon>Malvaceae</taxon>
        <taxon>Grewioideae</taxon>
        <taxon>Apeibeae</taxon>
        <taxon>Corchorus</taxon>
    </lineage>
</organism>
<dbReference type="EMBL" id="AWWV01012850">
    <property type="protein sequence ID" value="OMO64031.1"/>
    <property type="molecule type" value="Genomic_DNA"/>
</dbReference>